<dbReference type="NCBIfam" id="NF007825">
    <property type="entry name" value="PRK10534.1"/>
    <property type="match status" value="1"/>
</dbReference>
<dbReference type="PIRSF" id="PIRSF017617">
    <property type="entry name" value="Thr_aldolase"/>
    <property type="match status" value="1"/>
</dbReference>
<dbReference type="SUPFAM" id="SSF53383">
    <property type="entry name" value="PLP-dependent transferases"/>
    <property type="match status" value="1"/>
</dbReference>
<protein>
    <recommendedName>
        <fullName evidence="5">Aromatic amino acid beta-eliminating lyase/threonine aldolase domain-containing protein</fullName>
    </recommendedName>
</protein>
<keyword evidence="7" id="KW-1185">Reference proteome</keyword>
<reference evidence="6" key="1">
    <citation type="journal article" date="2014" name="Int. J. Syst. Evol. Microbiol.">
        <title>Complete genome of a new Firmicutes species belonging to the dominant human colonic microbiota ('Ruminococcus bicirculans') reveals two chromosomes and a selective capacity to utilize plant glucans.</title>
        <authorList>
            <consortium name="NISC Comparative Sequencing Program"/>
            <person name="Wegmann U."/>
            <person name="Louis P."/>
            <person name="Goesmann A."/>
            <person name="Henrissat B."/>
            <person name="Duncan S.H."/>
            <person name="Flint H.J."/>
        </authorList>
    </citation>
    <scope>NUCLEOTIDE SEQUENCE</scope>
    <source>
        <strain evidence="6">NBRC 107169</strain>
    </source>
</reference>
<accession>A0ABQ5UN63</accession>
<dbReference type="InterPro" id="IPR015424">
    <property type="entry name" value="PyrdxlP-dep_Trfase"/>
</dbReference>
<organism evidence="6 7">
    <name type="scientific">Maritalea porphyrae</name>
    <dbReference type="NCBI Taxonomy" id="880732"/>
    <lineage>
        <taxon>Bacteria</taxon>
        <taxon>Pseudomonadati</taxon>
        <taxon>Pseudomonadota</taxon>
        <taxon>Alphaproteobacteria</taxon>
        <taxon>Hyphomicrobiales</taxon>
        <taxon>Devosiaceae</taxon>
        <taxon>Maritalea</taxon>
    </lineage>
</organism>
<dbReference type="InterPro" id="IPR015421">
    <property type="entry name" value="PyrdxlP-dep_Trfase_major"/>
</dbReference>
<evidence type="ECO:0000256" key="2">
    <source>
        <dbReference type="ARBA" id="ARBA00006966"/>
    </source>
</evidence>
<proteinExistence type="inferred from homology"/>
<evidence type="ECO:0000259" key="5">
    <source>
        <dbReference type="Pfam" id="PF01212"/>
    </source>
</evidence>
<comment type="subunit">
    <text evidence="3">Homotetramer.</text>
</comment>
<name>A0ABQ5UN63_9HYPH</name>
<dbReference type="PANTHER" id="PTHR48097">
    <property type="entry name" value="L-THREONINE ALDOLASE-RELATED"/>
    <property type="match status" value="1"/>
</dbReference>
<keyword evidence="4" id="KW-0663">Pyridoxal phosphate</keyword>
<dbReference type="NCBIfam" id="NF041359">
    <property type="entry name" value="GntG_guanitoxin"/>
    <property type="match status" value="1"/>
</dbReference>
<evidence type="ECO:0000256" key="1">
    <source>
        <dbReference type="ARBA" id="ARBA00001933"/>
    </source>
</evidence>
<comment type="cofactor">
    <cofactor evidence="1">
        <name>pyridoxal 5'-phosphate</name>
        <dbReference type="ChEBI" id="CHEBI:597326"/>
    </cofactor>
</comment>
<dbReference type="Proteomes" id="UP001161405">
    <property type="component" value="Unassembled WGS sequence"/>
</dbReference>
<dbReference type="Pfam" id="PF01212">
    <property type="entry name" value="Beta_elim_lyase"/>
    <property type="match status" value="1"/>
</dbReference>
<comment type="similarity">
    <text evidence="2">Belongs to the threonine aldolase family.</text>
</comment>
<sequence>MYQNPSSIVAQSNQSILDLRSDTVTQPTDEMRAAMAAAEVGDDVYGEDPTINILEEKAASMLGKEAGLFLPSSTMSNLAAMMAHTQRGDEIILGRGYHIFKYEGGGSSVLGSAFPYPLDVAADGGLEPRDIDAAIKPDDSHFPPSKVLSLENTHSGQAISLERINACLDLADKHNLAKHLDGARFFNATTKLNIEPKQLAMRFDTINLCLSKGLGAPVGAVLVGDNQAIAKARRWRKMLGGGMRQAGILAAAGIYALDHHVARLIDDQKRAGILANELVVLDKFKVTYQDNQTNMLFIEPAQDEVEPLRQHLAQRGINIGGGKYIRLVMHLDIDDDGLTRINDGFKSYYS</sequence>
<gene>
    <name evidence="6" type="ORF">GCM10007879_01030</name>
</gene>
<dbReference type="InterPro" id="IPR015422">
    <property type="entry name" value="PyrdxlP-dep_Trfase_small"/>
</dbReference>
<comment type="caution">
    <text evidence="6">The sequence shown here is derived from an EMBL/GenBank/DDBJ whole genome shotgun (WGS) entry which is preliminary data.</text>
</comment>
<reference evidence="6" key="2">
    <citation type="submission" date="2023-01" db="EMBL/GenBank/DDBJ databases">
        <title>Draft genome sequence of Maritalea porphyrae strain NBRC 107169.</title>
        <authorList>
            <person name="Sun Q."/>
            <person name="Mori K."/>
        </authorList>
    </citation>
    <scope>NUCLEOTIDE SEQUENCE</scope>
    <source>
        <strain evidence="6">NBRC 107169</strain>
    </source>
</reference>
<evidence type="ECO:0000256" key="4">
    <source>
        <dbReference type="ARBA" id="ARBA00022898"/>
    </source>
</evidence>
<dbReference type="EMBL" id="BSNI01000001">
    <property type="protein sequence ID" value="GLQ15854.1"/>
    <property type="molecule type" value="Genomic_DNA"/>
</dbReference>
<dbReference type="InterPro" id="IPR023603">
    <property type="entry name" value="Low_specificity_L-TA-like"/>
</dbReference>
<dbReference type="InterPro" id="IPR001597">
    <property type="entry name" value="ArAA_b-elim_lyase/Thr_aldolase"/>
</dbReference>
<dbReference type="PANTHER" id="PTHR48097:SF9">
    <property type="entry name" value="L-THREONINE ALDOLASE"/>
    <property type="match status" value="1"/>
</dbReference>
<evidence type="ECO:0000256" key="3">
    <source>
        <dbReference type="ARBA" id="ARBA00011881"/>
    </source>
</evidence>
<feature type="domain" description="Aromatic amino acid beta-eliminating lyase/threonine aldolase" evidence="5">
    <location>
        <begin position="18"/>
        <end position="298"/>
    </location>
</feature>
<dbReference type="RefSeq" id="WP_284360939.1">
    <property type="nucleotide sequence ID" value="NZ_BSNI01000001.1"/>
</dbReference>
<evidence type="ECO:0000313" key="6">
    <source>
        <dbReference type="EMBL" id="GLQ15854.1"/>
    </source>
</evidence>
<dbReference type="Gene3D" id="3.90.1150.10">
    <property type="entry name" value="Aspartate Aminotransferase, domain 1"/>
    <property type="match status" value="1"/>
</dbReference>
<dbReference type="Gene3D" id="3.40.640.10">
    <property type="entry name" value="Type I PLP-dependent aspartate aminotransferase-like (Major domain)"/>
    <property type="match status" value="1"/>
</dbReference>
<evidence type="ECO:0000313" key="7">
    <source>
        <dbReference type="Proteomes" id="UP001161405"/>
    </source>
</evidence>